<gene>
    <name evidence="1" type="ORF">FHS02_004911</name>
</gene>
<dbReference type="EMBL" id="JACHXS010000011">
    <property type="protein sequence ID" value="MBB3224052.1"/>
    <property type="molecule type" value="Genomic_DNA"/>
</dbReference>
<evidence type="ECO:0000313" key="2">
    <source>
        <dbReference type="Proteomes" id="UP000584325"/>
    </source>
</evidence>
<reference evidence="1 2" key="1">
    <citation type="submission" date="2020-08" db="EMBL/GenBank/DDBJ databases">
        <title>Genomic Encyclopedia of Type Strains, Phase III (KMG-III): the genomes of soil and plant-associated and newly described type strains.</title>
        <authorList>
            <person name="Whitman W."/>
        </authorList>
    </citation>
    <scope>NUCLEOTIDE SEQUENCE [LARGE SCALE GENOMIC DNA]</scope>
    <source>
        <strain evidence="1 2">CECT 7753</strain>
    </source>
</reference>
<comment type="caution">
    <text evidence="1">The sequence shown here is derived from an EMBL/GenBank/DDBJ whole genome shotgun (WGS) entry which is preliminary data.</text>
</comment>
<dbReference type="AlphaFoldDB" id="A0A7W5HEH1"/>
<dbReference type="Proteomes" id="UP000584325">
    <property type="component" value="Unassembled WGS sequence"/>
</dbReference>
<proteinExistence type="predicted"/>
<evidence type="ECO:0000313" key="1">
    <source>
        <dbReference type="EMBL" id="MBB3224052.1"/>
    </source>
</evidence>
<sequence>MKAAIVVAGSATDKATDWAAGEAAMSTARCPLRTARAAFHAVTRIAAMLLCAGTAMAATPEAKALFENAKTAAAAEYRTARERCNAAAGNPKDVCIAEAKAARVRAEADATAQYRNTLRAYTKARIDIANADFALDRTRCAALEGNERDVCVERAKASRTAALADARADKKVIEARSDAREDKRIAEYKVAAEKCDALAGTAKDQCVAAAKSQFGY</sequence>
<organism evidence="1 2">
    <name type="scientific">Pseudoduganella umbonata</name>
    <dbReference type="NCBI Taxonomy" id="864828"/>
    <lineage>
        <taxon>Bacteria</taxon>
        <taxon>Pseudomonadati</taxon>
        <taxon>Pseudomonadota</taxon>
        <taxon>Betaproteobacteria</taxon>
        <taxon>Burkholderiales</taxon>
        <taxon>Oxalobacteraceae</taxon>
        <taxon>Telluria group</taxon>
        <taxon>Pseudoduganella</taxon>
    </lineage>
</organism>
<name>A0A7W5HEH1_9BURK</name>
<dbReference type="RefSeq" id="WP_229422418.1">
    <property type="nucleotide sequence ID" value="NZ_CP040017.1"/>
</dbReference>
<accession>A0A7W5HEH1</accession>
<protein>
    <submittedName>
        <fullName evidence="1">Uncharacterized protein</fullName>
    </submittedName>
</protein>